<evidence type="ECO:0000313" key="2">
    <source>
        <dbReference type="EMBL" id="ANS31373.1"/>
    </source>
</evidence>
<name>A0A1B1KFH8_RHOOP</name>
<dbReference type="GO" id="GO:0016779">
    <property type="term" value="F:nucleotidyltransferase activity"/>
    <property type="evidence" value="ECO:0007669"/>
    <property type="project" value="InterPro"/>
</dbReference>
<organism evidence="2 3">
    <name type="scientific">Rhodococcus opacus</name>
    <name type="common">Nocardia opaca</name>
    <dbReference type="NCBI Taxonomy" id="37919"/>
    <lineage>
        <taxon>Bacteria</taxon>
        <taxon>Bacillati</taxon>
        <taxon>Actinomycetota</taxon>
        <taxon>Actinomycetes</taxon>
        <taxon>Mycobacteriales</taxon>
        <taxon>Nocardiaceae</taxon>
        <taxon>Rhodococcus</taxon>
    </lineage>
</organism>
<dbReference type="PATRIC" id="fig|37919.13.peg.7098"/>
<feature type="domain" description="Polymerase nucleotidyl transferase" evidence="1">
    <location>
        <begin position="14"/>
        <end position="55"/>
    </location>
</feature>
<dbReference type="Gene3D" id="3.30.460.10">
    <property type="entry name" value="Beta Polymerase, domain 2"/>
    <property type="match status" value="1"/>
</dbReference>
<dbReference type="InterPro" id="IPR002934">
    <property type="entry name" value="Polymerase_NTP_transf_dom"/>
</dbReference>
<dbReference type="Proteomes" id="UP000186108">
    <property type="component" value="Chromosome"/>
</dbReference>
<accession>A0A1B1KFH8</accession>
<dbReference type="AlphaFoldDB" id="A0A1B1KFH8"/>
<dbReference type="EMBL" id="CP009111">
    <property type="protein sequence ID" value="ANS31373.1"/>
    <property type="molecule type" value="Genomic_DNA"/>
</dbReference>
<gene>
    <name evidence="2" type="ORF">R1CP_33790</name>
</gene>
<dbReference type="RefSeq" id="WP_065492590.1">
    <property type="nucleotide sequence ID" value="NZ_CP009111.1"/>
</dbReference>
<sequence>MWGVDFEDLALRPLAERLCRVDGVVGVTLGGSRARGTHTAESDYDLGVYYRGALDTDGLNDLAREWAGAGASATRTGEWGPWVDGGAWLSIDGRAVDWLYRDLDRVTAVWQDTQQGVYRFHAQTGHPFGFADFAYAGELASAVILADPSGRIAALHAHMQHYPDLLREALVRRLWEADFVTMLARKAIPRADATYVAGCLFRAVCLCAHALHAHARRWVINEKGAVAAAGALPNAPTDFTARAHAVLGRLGTTPDELTAALTLAEHLVEDTRNACPLT</sequence>
<evidence type="ECO:0000259" key="1">
    <source>
        <dbReference type="Pfam" id="PF01909"/>
    </source>
</evidence>
<dbReference type="CDD" id="cd05403">
    <property type="entry name" value="NT_KNTase_like"/>
    <property type="match status" value="1"/>
</dbReference>
<proteinExistence type="predicted"/>
<reference evidence="2 3" key="1">
    <citation type="submission" date="2014-07" db="EMBL/GenBank/DDBJ databases">
        <authorList>
            <person name="Zhang J.E."/>
            <person name="Yang H."/>
            <person name="Guo J."/>
            <person name="Deng Z."/>
            <person name="Luo H."/>
            <person name="Luo M."/>
            <person name="Zhao B."/>
        </authorList>
    </citation>
    <scope>NUCLEOTIDE SEQUENCE [LARGE SCALE GENOMIC DNA]</scope>
    <source>
        <strain evidence="2 3">1CP</strain>
    </source>
</reference>
<dbReference type="InterPro" id="IPR043519">
    <property type="entry name" value="NT_sf"/>
</dbReference>
<evidence type="ECO:0000313" key="3">
    <source>
        <dbReference type="Proteomes" id="UP000186108"/>
    </source>
</evidence>
<dbReference type="Pfam" id="PF01909">
    <property type="entry name" value="NTP_transf_2"/>
    <property type="match status" value="1"/>
</dbReference>
<dbReference type="SUPFAM" id="SSF81301">
    <property type="entry name" value="Nucleotidyltransferase"/>
    <property type="match status" value="1"/>
</dbReference>
<protein>
    <recommendedName>
        <fullName evidence="1">Polymerase nucleotidyl transferase domain-containing protein</fullName>
    </recommendedName>
</protein>